<proteinExistence type="predicted"/>
<organism evidence="2">
    <name type="scientific">Arundo donax</name>
    <name type="common">Giant reed</name>
    <name type="synonym">Donax arundinaceus</name>
    <dbReference type="NCBI Taxonomy" id="35708"/>
    <lineage>
        <taxon>Eukaryota</taxon>
        <taxon>Viridiplantae</taxon>
        <taxon>Streptophyta</taxon>
        <taxon>Embryophyta</taxon>
        <taxon>Tracheophyta</taxon>
        <taxon>Spermatophyta</taxon>
        <taxon>Magnoliopsida</taxon>
        <taxon>Liliopsida</taxon>
        <taxon>Poales</taxon>
        <taxon>Poaceae</taxon>
        <taxon>PACMAD clade</taxon>
        <taxon>Arundinoideae</taxon>
        <taxon>Arundineae</taxon>
        <taxon>Arundo</taxon>
    </lineage>
</organism>
<dbReference type="AlphaFoldDB" id="A0A0A9EVX8"/>
<protein>
    <submittedName>
        <fullName evidence="2">Uncharacterized protein</fullName>
    </submittedName>
</protein>
<dbReference type="EMBL" id="GBRH01197708">
    <property type="protein sequence ID" value="JAE00188.1"/>
    <property type="molecule type" value="Transcribed_RNA"/>
</dbReference>
<sequence length="46" mass="5507">MELSTTSQDLEEEDDEVNKARQWRIEKMHVPGTESKSVRRKFIRSE</sequence>
<evidence type="ECO:0000256" key="1">
    <source>
        <dbReference type="SAM" id="MobiDB-lite"/>
    </source>
</evidence>
<evidence type="ECO:0000313" key="2">
    <source>
        <dbReference type="EMBL" id="JAE00188.1"/>
    </source>
</evidence>
<feature type="compositionally biased region" description="Basic and acidic residues" evidence="1">
    <location>
        <begin position="17"/>
        <end position="29"/>
    </location>
</feature>
<reference evidence="2" key="2">
    <citation type="journal article" date="2015" name="Data Brief">
        <title>Shoot transcriptome of the giant reed, Arundo donax.</title>
        <authorList>
            <person name="Barrero R.A."/>
            <person name="Guerrero F.D."/>
            <person name="Moolhuijzen P."/>
            <person name="Goolsby J.A."/>
            <person name="Tidwell J."/>
            <person name="Bellgard S.E."/>
            <person name="Bellgard M.I."/>
        </authorList>
    </citation>
    <scope>NUCLEOTIDE SEQUENCE</scope>
    <source>
        <tissue evidence="2">Shoot tissue taken approximately 20 cm above the soil surface</tissue>
    </source>
</reference>
<reference evidence="2" key="1">
    <citation type="submission" date="2014-09" db="EMBL/GenBank/DDBJ databases">
        <authorList>
            <person name="Magalhaes I.L.F."/>
            <person name="Oliveira U."/>
            <person name="Santos F.R."/>
            <person name="Vidigal T.H.D.A."/>
            <person name="Brescovit A.D."/>
            <person name="Santos A.J."/>
        </authorList>
    </citation>
    <scope>NUCLEOTIDE SEQUENCE</scope>
    <source>
        <tissue evidence="2">Shoot tissue taken approximately 20 cm above the soil surface</tissue>
    </source>
</reference>
<feature type="region of interest" description="Disordered" evidence="1">
    <location>
        <begin position="1"/>
        <end position="46"/>
    </location>
</feature>
<name>A0A0A9EVX8_ARUDO</name>
<accession>A0A0A9EVX8</accession>